<sequence>MVDGTDTIDPPKTLDDAHRIPVDVIIDQGVAILEVLPFRDTVSSYQDIDLRSFFISAFLRPRRKIDQQVVETGINFQGTFIVIRSSYLCAFKPIGIFAVSRDIIIQVVNRIGECAEN</sequence>
<organism evidence="1">
    <name type="scientific">bioreactor metagenome</name>
    <dbReference type="NCBI Taxonomy" id="1076179"/>
    <lineage>
        <taxon>unclassified sequences</taxon>
        <taxon>metagenomes</taxon>
        <taxon>ecological metagenomes</taxon>
    </lineage>
</organism>
<comment type="caution">
    <text evidence="1">The sequence shown here is derived from an EMBL/GenBank/DDBJ whole genome shotgun (WGS) entry which is preliminary data.</text>
</comment>
<evidence type="ECO:0000313" key="1">
    <source>
        <dbReference type="EMBL" id="MPM80360.1"/>
    </source>
</evidence>
<proteinExistence type="predicted"/>
<accession>A0A645CTC5</accession>
<gene>
    <name evidence="1" type="ORF">SDC9_127407</name>
</gene>
<dbReference type="EMBL" id="VSSQ01029997">
    <property type="protein sequence ID" value="MPM80360.1"/>
    <property type="molecule type" value="Genomic_DNA"/>
</dbReference>
<reference evidence="1" key="1">
    <citation type="submission" date="2019-08" db="EMBL/GenBank/DDBJ databases">
        <authorList>
            <person name="Kucharzyk K."/>
            <person name="Murdoch R.W."/>
            <person name="Higgins S."/>
            <person name="Loffler F."/>
        </authorList>
    </citation>
    <scope>NUCLEOTIDE SEQUENCE</scope>
</reference>
<dbReference type="AlphaFoldDB" id="A0A645CTC5"/>
<protein>
    <submittedName>
        <fullName evidence="1">Uncharacterized protein</fullName>
    </submittedName>
</protein>
<name>A0A645CTC5_9ZZZZ</name>